<feature type="region of interest" description="Disordered" evidence="6">
    <location>
        <begin position="483"/>
        <end position="573"/>
    </location>
</feature>
<keyword evidence="3 7" id="KW-1133">Transmembrane helix</keyword>
<dbReference type="InterPro" id="IPR050768">
    <property type="entry name" value="UPF0353/GerABKA_families"/>
</dbReference>
<evidence type="ECO:0000259" key="8">
    <source>
        <dbReference type="PROSITE" id="PS50234"/>
    </source>
</evidence>
<evidence type="ECO:0000313" key="10">
    <source>
        <dbReference type="Proteomes" id="UP001210231"/>
    </source>
</evidence>
<feature type="compositionally biased region" description="Basic and acidic residues" evidence="6">
    <location>
        <begin position="549"/>
        <end position="558"/>
    </location>
</feature>
<dbReference type="Pfam" id="PF13519">
    <property type="entry name" value="VWA_2"/>
    <property type="match status" value="1"/>
</dbReference>
<proteinExistence type="predicted"/>
<dbReference type="Pfam" id="PF13432">
    <property type="entry name" value="TPR_16"/>
    <property type="match status" value="1"/>
</dbReference>
<dbReference type="InterPro" id="IPR011990">
    <property type="entry name" value="TPR-like_helical_dom_sf"/>
</dbReference>
<dbReference type="RefSeq" id="WP_407030824.1">
    <property type="nucleotide sequence ID" value="NZ_JAQGEF010000006.1"/>
</dbReference>
<feature type="compositionally biased region" description="Low complexity" evidence="6">
    <location>
        <begin position="483"/>
        <end position="496"/>
    </location>
</feature>
<dbReference type="InterPro" id="IPR036465">
    <property type="entry name" value="vWFA_dom_sf"/>
</dbReference>
<dbReference type="InterPro" id="IPR019734">
    <property type="entry name" value="TPR_rpt"/>
</dbReference>
<feature type="compositionally biased region" description="Basic and acidic residues" evidence="6">
    <location>
        <begin position="510"/>
        <end position="541"/>
    </location>
</feature>
<dbReference type="SMART" id="SM00327">
    <property type="entry name" value="VWA"/>
    <property type="match status" value="1"/>
</dbReference>
<feature type="domain" description="VWFA" evidence="8">
    <location>
        <begin position="91"/>
        <end position="286"/>
    </location>
</feature>
<evidence type="ECO:0000256" key="3">
    <source>
        <dbReference type="ARBA" id="ARBA00022989"/>
    </source>
</evidence>
<protein>
    <submittedName>
        <fullName evidence="9">VWA domain-containing protein</fullName>
    </submittedName>
</protein>
<keyword evidence="4 7" id="KW-0472">Membrane</keyword>
<evidence type="ECO:0000313" key="9">
    <source>
        <dbReference type="EMBL" id="MDA3614498.1"/>
    </source>
</evidence>
<evidence type="ECO:0000256" key="5">
    <source>
        <dbReference type="PROSITE-ProRule" id="PRU00339"/>
    </source>
</evidence>
<keyword evidence="10" id="KW-1185">Reference proteome</keyword>
<reference evidence="9 10" key="1">
    <citation type="submission" date="2022-12" db="EMBL/GenBank/DDBJ databases">
        <title>Chitinophagaceae gen. sp. nov., a new member of the family Chitinophagaceae, isolated from soil in a chemical factory.</title>
        <authorList>
            <person name="Ke Z."/>
        </authorList>
    </citation>
    <scope>NUCLEOTIDE SEQUENCE [LARGE SCALE GENOMIC DNA]</scope>
    <source>
        <strain evidence="9 10">LY-5</strain>
    </source>
</reference>
<evidence type="ECO:0000256" key="6">
    <source>
        <dbReference type="SAM" id="MobiDB-lite"/>
    </source>
</evidence>
<keyword evidence="1" id="KW-1003">Cell membrane</keyword>
<name>A0ABT4UI95_9BACT</name>
<evidence type="ECO:0000256" key="4">
    <source>
        <dbReference type="ARBA" id="ARBA00023136"/>
    </source>
</evidence>
<keyword evidence="2 7" id="KW-0812">Transmembrane</keyword>
<dbReference type="Gene3D" id="3.40.50.410">
    <property type="entry name" value="von Willebrand factor, type A domain"/>
    <property type="match status" value="1"/>
</dbReference>
<comment type="caution">
    <text evidence="9">The sequence shown here is derived from an EMBL/GenBank/DDBJ whole genome shotgun (WGS) entry which is preliminary data.</text>
</comment>
<evidence type="ECO:0000256" key="7">
    <source>
        <dbReference type="SAM" id="Phobius"/>
    </source>
</evidence>
<accession>A0ABT4UI95</accession>
<dbReference type="PANTHER" id="PTHR22550:SF5">
    <property type="entry name" value="LEUCINE ZIPPER PROTEIN 4"/>
    <property type="match status" value="1"/>
</dbReference>
<dbReference type="SUPFAM" id="SSF53300">
    <property type="entry name" value="vWA-like"/>
    <property type="match status" value="1"/>
</dbReference>
<dbReference type="PROSITE" id="PS50234">
    <property type="entry name" value="VWFA"/>
    <property type="match status" value="1"/>
</dbReference>
<gene>
    <name evidence="9" type="ORF">O3P16_06735</name>
</gene>
<dbReference type="InterPro" id="IPR002035">
    <property type="entry name" value="VWF_A"/>
</dbReference>
<dbReference type="Proteomes" id="UP001210231">
    <property type="component" value="Unassembled WGS sequence"/>
</dbReference>
<dbReference type="EMBL" id="JAQGEF010000006">
    <property type="protein sequence ID" value="MDA3614498.1"/>
    <property type="molecule type" value="Genomic_DNA"/>
</dbReference>
<feature type="transmembrane region" description="Helical" evidence="7">
    <location>
        <begin position="59"/>
        <end position="76"/>
    </location>
</feature>
<dbReference type="PROSITE" id="PS50005">
    <property type="entry name" value="TPR"/>
    <property type="match status" value="1"/>
</dbReference>
<dbReference type="PANTHER" id="PTHR22550">
    <property type="entry name" value="SPORE GERMINATION PROTEIN"/>
    <property type="match status" value="1"/>
</dbReference>
<sequence length="573" mass="64508">MIQFENKYWLLALLVLIPVILVWLYHTNWRNKVIRKIGSKAIIENMVVGFSAKRRKAKWLLILTSITCLAFALPNLQRESNRAGGGFSGLDVMLVMDVSNSMLANDIQPNRMEKAKLFAGKLIDQMVGNRVGIVAFAKTAHLQLPLTTDINAARLFLHSINPSLIADQGTNINQALEVANASMNPAELKYKAVVLITDGEELEGSASQSIEALKKSGVYLITVGVGNVSGGTVLTSSNEPKFDSEGKIIVSKLNENLLKSIAAKAGGNYLHLDNSEETTQAVLTEINQLDKKPISNSQLINYESLSYWLIWVAFILLLIEMYLPDNILAKTKIEGMFKRNTKIIATLSFLSLSFGGYSQKNAAYEARLSLLKANEAYKKGKLDEAEKHYYDVLKTDPKNTVANGNIGNIALKRKQFKEAAENYEKVLENKDFNKQAAINNNLGLSNANEKQLQAAIDNFKTALKGSPYDTDIRQNLYKAMQELEQQQQQQQQNNKDQQQKDKQEQNQQKEQQKNQDNQQEKQQKEQQQEKEQQQKQKDADNKLQALQQEEQKIRERMSNKKGQPQNTGGGKDW</sequence>
<feature type="transmembrane region" description="Helical" evidence="7">
    <location>
        <begin position="6"/>
        <end position="26"/>
    </location>
</feature>
<dbReference type="SUPFAM" id="SSF48452">
    <property type="entry name" value="TPR-like"/>
    <property type="match status" value="1"/>
</dbReference>
<dbReference type="Gene3D" id="1.25.40.10">
    <property type="entry name" value="Tetratricopeptide repeat domain"/>
    <property type="match status" value="1"/>
</dbReference>
<feature type="repeat" description="TPR" evidence="5">
    <location>
        <begin position="436"/>
        <end position="469"/>
    </location>
</feature>
<evidence type="ECO:0000256" key="1">
    <source>
        <dbReference type="ARBA" id="ARBA00022475"/>
    </source>
</evidence>
<evidence type="ECO:0000256" key="2">
    <source>
        <dbReference type="ARBA" id="ARBA00022692"/>
    </source>
</evidence>
<organism evidence="9 10">
    <name type="scientific">Polluticaenibacter yanchengensis</name>
    <dbReference type="NCBI Taxonomy" id="3014562"/>
    <lineage>
        <taxon>Bacteria</taxon>
        <taxon>Pseudomonadati</taxon>
        <taxon>Bacteroidota</taxon>
        <taxon>Chitinophagia</taxon>
        <taxon>Chitinophagales</taxon>
        <taxon>Chitinophagaceae</taxon>
        <taxon>Polluticaenibacter</taxon>
    </lineage>
</organism>
<dbReference type="SMART" id="SM00028">
    <property type="entry name" value="TPR"/>
    <property type="match status" value="3"/>
</dbReference>
<keyword evidence="5" id="KW-0802">TPR repeat</keyword>